<dbReference type="OrthoDB" id="7685256at2759"/>
<feature type="transmembrane region" description="Helical" evidence="2">
    <location>
        <begin position="148"/>
        <end position="168"/>
    </location>
</feature>
<evidence type="ECO:0000313" key="3">
    <source>
        <dbReference type="EMBL" id="CAG9770405.1"/>
    </source>
</evidence>
<reference evidence="3" key="1">
    <citation type="submission" date="2022-01" db="EMBL/GenBank/DDBJ databases">
        <authorList>
            <person name="King R."/>
        </authorList>
    </citation>
    <scope>NUCLEOTIDE SEQUENCE</scope>
</reference>
<gene>
    <name evidence="3" type="ORF">CEUTPL_LOCUS10859</name>
</gene>
<evidence type="ECO:0000313" key="4">
    <source>
        <dbReference type="Proteomes" id="UP001152799"/>
    </source>
</evidence>
<feature type="compositionally biased region" description="Basic and acidic residues" evidence="1">
    <location>
        <begin position="1"/>
        <end position="20"/>
    </location>
</feature>
<evidence type="ECO:0000256" key="2">
    <source>
        <dbReference type="SAM" id="Phobius"/>
    </source>
</evidence>
<dbReference type="PANTHER" id="PTHR15260:SF1">
    <property type="entry name" value="SARCOSPAN"/>
    <property type="match status" value="1"/>
</dbReference>
<dbReference type="GO" id="GO:0042383">
    <property type="term" value="C:sarcolemma"/>
    <property type="evidence" value="ECO:0007669"/>
    <property type="project" value="TreeGrafter"/>
</dbReference>
<proteinExistence type="predicted"/>
<accession>A0A9N9MS45</accession>
<dbReference type="EMBL" id="OU892282">
    <property type="protein sequence ID" value="CAG9770405.1"/>
    <property type="molecule type" value="Genomic_DNA"/>
</dbReference>
<evidence type="ECO:0008006" key="5">
    <source>
        <dbReference type="Google" id="ProtNLM"/>
    </source>
</evidence>
<feature type="transmembrane region" description="Helical" evidence="2">
    <location>
        <begin position="118"/>
        <end position="136"/>
    </location>
</feature>
<keyword evidence="2" id="KW-0472">Membrane</keyword>
<dbReference type="Proteomes" id="UP001152799">
    <property type="component" value="Chromosome 6"/>
</dbReference>
<protein>
    <recommendedName>
        <fullName evidence="5">Sarcospan</fullName>
    </recommendedName>
</protein>
<organism evidence="3 4">
    <name type="scientific">Ceutorhynchus assimilis</name>
    <name type="common">cabbage seed weevil</name>
    <dbReference type="NCBI Taxonomy" id="467358"/>
    <lineage>
        <taxon>Eukaryota</taxon>
        <taxon>Metazoa</taxon>
        <taxon>Ecdysozoa</taxon>
        <taxon>Arthropoda</taxon>
        <taxon>Hexapoda</taxon>
        <taxon>Insecta</taxon>
        <taxon>Pterygota</taxon>
        <taxon>Neoptera</taxon>
        <taxon>Endopterygota</taxon>
        <taxon>Coleoptera</taxon>
        <taxon>Polyphaga</taxon>
        <taxon>Cucujiformia</taxon>
        <taxon>Curculionidae</taxon>
        <taxon>Ceutorhynchinae</taxon>
        <taxon>Ceutorhynchus</taxon>
    </lineage>
</organism>
<sequence>MTINNKNKEISYAKEEDTDRNSYPASDSTDVIETYANGNNNGSIQNRLNEPLSPSQQLCMMTTVPQNITSRTLGDKHTPTRNSLRHSRMIVMYRNGRIPKKYLPFVIKHYRLVKSMKVITIVLGMLMCLASVWLLLWSPTLNAIDFPYWSAVPVFCSGVVGCFFLGFCPRPYPDRRLGCHYHLTKFISILTTIVSIMTCLVVLIVCIIHLIYIHMAICSPHDKLNSTCVCSTKSMSHHLFNESYHYEDFTCEEVNCFLKGIIATSCVLNVLALSLEVMYLCAQWSSRTKYLYAKVPVRHELEGR</sequence>
<name>A0A9N9MS45_9CUCU</name>
<dbReference type="GO" id="GO:0016010">
    <property type="term" value="C:dystrophin-associated glycoprotein complex"/>
    <property type="evidence" value="ECO:0007669"/>
    <property type="project" value="InterPro"/>
</dbReference>
<evidence type="ECO:0000256" key="1">
    <source>
        <dbReference type="SAM" id="MobiDB-lite"/>
    </source>
</evidence>
<feature type="transmembrane region" description="Helical" evidence="2">
    <location>
        <begin position="189"/>
        <end position="212"/>
    </location>
</feature>
<dbReference type="PANTHER" id="PTHR15260">
    <property type="entry name" value="SARCOSPAN"/>
    <property type="match status" value="1"/>
</dbReference>
<dbReference type="InterPro" id="IPR030429">
    <property type="entry name" value="Sarcospan"/>
</dbReference>
<keyword evidence="2" id="KW-1133">Transmembrane helix</keyword>
<keyword evidence="4" id="KW-1185">Reference proteome</keyword>
<keyword evidence="2" id="KW-0812">Transmembrane</keyword>
<feature type="region of interest" description="Disordered" evidence="1">
    <location>
        <begin position="1"/>
        <end position="27"/>
    </location>
</feature>
<dbReference type="AlphaFoldDB" id="A0A9N9MS45"/>